<evidence type="ECO:0000259" key="4">
    <source>
        <dbReference type="Pfam" id="PF01494"/>
    </source>
</evidence>
<dbReference type="Pfam" id="PF01494">
    <property type="entry name" value="FAD_binding_3"/>
    <property type="match status" value="1"/>
</dbReference>
<dbReference type="InterPro" id="IPR002938">
    <property type="entry name" value="FAD-bd"/>
</dbReference>
<accession>A0ABW6A0G7</accession>
<dbReference type="GO" id="GO:0004497">
    <property type="term" value="F:monooxygenase activity"/>
    <property type="evidence" value="ECO:0007669"/>
    <property type="project" value="UniProtKB-KW"/>
</dbReference>
<sequence>MNRSVNKIGIIGGGIGGLTMALTLKRNNLDFKIYEKSNAFKDVGAGIGISSNAFKIFDKLNVGDILRKRGHYIKKTILATEKLKTLKEIPFPEEVYCIHRASIIDVLSNELDKNSCELNKELINIENNDTAKAYFKDNTNAEFNTLIASDGIHSIIRKTIFPETKIRKTNQVIWRGITDFDINSDLKHTYYELFEGSLRFLFLPISDTKIFWLAVQEKKNFNKDSSTSLKAYLLKSYQNFDSIVLDMLHKTEENDILENELEDLKPNYKNWFKNNTVFIGDSIHATTPNLAQGACQAIEDAYTLGICLKNNKENAFSEYQNLRLKKVEYIVKQSWMIGKMSLTNNSLQKKLLHLMLKYLPEKQYQKRFKRLIDIEYINKLENTKAKTVYN</sequence>
<feature type="domain" description="FAD-binding" evidence="4">
    <location>
        <begin position="8"/>
        <end position="308"/>
    </location>
</feature>
<protein>
    <submittedName>
        <fullName evidence="5">FAD-dependent monooxygenase</fullName>
    </submittedName>
</protein>
<dbReference type="Gene3D" id="3.50.50.60">
    <property type="entry name" value="FAD/NAD(P)-binding domain"/>
    <property type="match status" value="1"/>
</dbReference>
<evidence type="ECO:0000256" key="1">
    <source>
        <dbReference type="ARBA" id="ARBA00023002"/>
    </source>
</evidence>
<dbReference type="Proteomes" id="UP001597548">
    <property type="component" value="Unassembled WGS sequence"/>
</dbReference>
<dbReference type="PANTHER" id="PTHR45934">
    <property type="entry name" value="FAD/NAD(P)-BINDING OXIDOREDUCTASE FAMILY PROTEIN"/>
    <property type="match status" value="1"/>
</dbReference>
<reference evidence="6" key="1">
    <citation type="journal article" date="2019" name="Int. J. Syst. Evol. Microbiol.">
        <title>The Global Catalogue of Microorganisms (GCM) 10K type strain sequencing project: providing services to taxonomists for standard genome sequencing and annotation.</title>
        <authorList>
            <consortium name="The Broad Institute Genomics Platform"/>
            <consortium name="The Broad Institute Genome Sequencing Center for Infectious Disease"/>
            <person name="Wu L."/>
            <person name="Ma J."/>
        </authorList>
    </citation>
    <scope>NUCLEOTIDE SEQUENCE [LARGE SCALE GENOMIC DNA]</scope>
    <source>
        <strain evidence="6">KCTC 32514</strain>
    </source>
</reference>
<comment type="similarity">
    <text evidence="3">Belongs to the 3-hydroxybenzoate 6-hydroxylase family.</text>
</comment>
<keyword evidence="6" id="KW-1185">Reference proteome</keyword>
<proteinExistence type="inferred from homology"/>
<evidence type="ECO:0000313" key="5">
    <source>
        <dbReference type="EMBL" id="MFD2917676.1"/>
    </source>
</evidence>
<dbReference type="SUPFAM" id="SSF51905">
    <property type="entry name" value="FAD/NAD(P)-binding domain"/>
    <property type="match status" value="1"/>
</dbReference>
<gene>
    <name evidence="5" type="ORF">ACFS29_18635</name>
</gene>
<dbReference type="InterPro" id="IPR044560">
    <property type="entry name" value="MOase"/>
</dbReference>
<evidence type="ECO:0000313" key="6">
    <source>
        <dbReference type="Proteomes" id="UP001597548"/>
    </source>
</evidence>
<comment type="caution">
    <text evidence="5">The sequence shown here is derived from an EMBL/GenBank/DDBJ whole genome shotgun (WGS) entry which is preliminary data.</text>
</comment>
<evidence type="ECO:0000256" key="2">
    <source>
        <dbReference type="ARBA" id="ARBA00023033"/>
    </source>
</evidence>
<keyword evidence="2 5" id="KW-0503">Monooxygenase</keyword>
<dbReference type="PANTHER" id="PTHR45934:SF9">
    <property type="entry name" value="FAD_NAD(P)-BINDING OXIDOREDUCTASE FAMILY PROTEIN"/>
    <property type="match status" value="1"/>
</dbReference>
<dbReference type="EMBL" id="JBHUOS010000015">
    <property type="protein sequence ID" value="MFD2917676.1"/>
    <property type="molecule type" value="Genomic_DNA"/>
</dbReference>
<dbReference type="RefSeq" id="WP_194509758.1">
    <property type="nucleotide sequence ID" value="NZ_JADILU010000009.1"/>
</dbReference>
<keyword evidence="1" id="KW-0560">Oxidoreductase</keyword>
<dbReference type="InterPro" id="IPR036188">
    <property type="entry name" value="FAD/NAD-bd_sf"/>
</dbReference>
<name>A0ABW6A0G7_9FLAO</name>
<organism evidence="5 6">
    <name type="scientific">Psychroserpens luteus</name>
    <dbReference type="NCBI Taxonomy" id="1434066"/>
    <lineage>
        <taxon>Bacteria</taxon>
        <taxon>Pseudomonadati</taxon>
        <taxon>Bacteroidota</taxon>
        <taxon>Flavobacteriia</taxon>
        <taxon>Flavobacteriales</taxon>
        <taxon>Flavobacteriaceae</taxon>
        <taxon>Psychroserpens</taxon>
    </lineage>
</organism>
<dbReference type="PRINTS" id="PR00420">
    <property type="entry name" value="RNGMNOXGNASE"/>
</dbReference>
<evidence type="ECO:0000256" key="3">
    <source>
        <dbReference type="ARBA" id="ARBA00024018"/>
    </source>
</evidence>